<accession>A0ABQ8IDX4</accession>
<reference evidence="1 2" key="1">
    <citation type="submission" date="2021-02" db="EMBL/GenBank/DDBJ databases">
        <title>Plant Genome Project.</title>
        <authorList>
            <person name="Zhang R.-G."/>
        </authorList>
    </citation>
    <scope>NUCLEOTIDE SEQUENCE [LARGE SCALE GENOMIC DNA]</scope>
    <source>
        <tissue evidence="1">Leaves</tissue>
    </source>
</reference>
<proteinExistence type="predicted"/>
<evidence type="ECO:0000313" key="2">
    <source>
        <dbReference type="Proteomes" id="UP000827721"/>
    </source>
</evidence>
<organism evidence="1 2">
    <name type="scientific">Xanthoceras sorbifolium</name>
    <dbReference type="NCBI Taxonomy" id="99658"/>
    <lineage>
        <taxon>Eukaryota</taxon>
        <taxon>Viridiplantae</taxon>
        <taxon>Streptophyta</taxon>
        <taxon>Embryophyta</taxon>
        <taxon>Tracheophyta</taxon>
        <taxon>Spermatophyta</taxon>
        <taxon>Magnoliopsida</taxon>
        <taxon>eudicotyledons</taxon>
        <taxon>Gunneridae</taxon>
        <taxon>Pentapetalae</taxon>
        <taxon>rosids</taxon>
        <taxon>malvids</taxon>
        <taxon>Sapindales</taxon>
        <taxon>Sapindaceae</taxon>
        <taxon>Xanthoceroideae</taxon>
        <taxon>Xanthoceras</taxon>
    </lineage>
</organism>
<sequence>MEEPNNTNKNPTTILDNIDFSFNSDSLLHNGGDGFYNSVSPAPAVVSDIELISLQVATYTSLKDLLPTSSSSPQQSVTSPSAHNSSWHEIPIRNPLVKQAALAYLQPMSSPLPDSGNKGLLGRLRDGCCCWWRQCECFSWVDDVVFRSLREVFCWDSWEEEDDEKVD</sequence>
<dbReference type="Proteomes" id="UP000827721">
    <property type="component" value="Unassembled WGS sequence"/>
</dbReference>
<comment type="caution">
    <text evidence="1">The sequence shown here is derived from an EMBL/GenBank/DDBJ whole genome shotgun (WGS) entry which is preliminary data.</text>
</comment>
<dbReference type="PANTHER" id="PTHR34569:SF12">
    <property type="entry name" value="TRANSMEMBRANE PROTEIN"/>
    <property type="match status" value="1"/>
</dbReference>
<gene>
    <name evidence="1" type="ORF">JRO89_XS02G0009800</name>
</gene>
<keyword evidence="2" id="KW-1185">Reference proteome</keyword>
<protein>
    <submittedName>
        <fullName evidence="1">Uncharacterized protein</fullName>
    </submittedName>
</protein>
<name>A0ABQ8IDX4_9ROSI</name>
<evidence type="ECO:0000313" key="1">
    <source>
        <dbReference type="EMBL" id="KAH7574828.1"/>
    </source>
</evidence>
<dbReference type="EMBL" id="JAFEMO010000002">
    <property type="protein sequence ID" value="KAH7574828.1"/>
    <property type="molecule type" value="Genomic_DNA"/>
</dbReference>
<dbReference type="PANTHER" id="PTHR34569">
    <property type="entry name" value="EXPRESSED PROTEIN"/>
    <property type="match status" value="1"/>
</dbReference>